<feature type="compositionally biased region" description="Gly residues" evidence="1">
    <location>
        <begin position="375"/>
        <end position="389"/>
    </location>
</feature>
<dbReference type="STRING" id="1882918.BCY86_01630"/>
<proteinExistence type="predicted"/>
<dbReference type="KEGG" id="pabo:BCY86_01630"/>
<evidence type="ECO:0000313" key="2">
    <source>
        <dbReference type="EMBL" id="APR99522.1"/>
    </source>
</evidence>
<name>A0A1L6MVG2_9BACT</name>
<dbReference type="Proteomes" id="UP000185544">
    <property type="component" value="Chromosome"/>
</dbReference>
<dbReference type="NCBIfam" id="NF033768">
    <property type="entry name" value="myxo_SS_tail"/>
    <property type="match status" value="1"/>
</dbReference>
<feature type="region of interest" description="Disordered" evidence="1">
    <location>
        <begin position="237"/>
        <end position="288"/>
    </location>
</feature>
<dbReference type="RefSeq" id="WP_075276169.1">
    <property type="nucleotide sequence ID" value="NZ_CP016908.1"/>
</dbReference>
<protein>
    <recommendedName>
        <fullName evidence="4">TonB C-terminal domain-containing protein</fullName>
    </recommendedName>
</protein>
<evidence type="ECO:0000313" key="3">
    <source>
        <dbReference type="Proteomes" id="UP000185544"/>
    </source>
</evidence>
<feature type="compositionally biased region" description="Low complexity" evidence="1">
    <location>
        <begin position="262"/>
        <end position="275"/>
    </location>
</feature>
<feature type="compositionally biased region" description="Basic and acidic residues" evidence="1">
    <location>
        <begin position="238"/>
        <end position="248"/>
    </location>
</feature>
<evidence type="ECO:0000256" key="1">
    <source>
        <dbReference type="SAM" id="MobiDB-lite"/>
    </source>
</evidence>
<dbReference type="EMBL" id="CP016908">
    <property type="protein sequence ID" value="APR99522.1"/>
    <property type="molecule type" value="Genomic_DNA"/>
</dbReference>
<accession>A0A1L6MVG2</accession>
<evidence type="ECO:0008006" key="4">
    <source>
        <dbReference type="Google" id="ProtNLM"/>
    </source>
</evidence>
<dbReference type="OrthoDB" id="5377858at2"/>
<gene>
    <name evidence="2" type="ORF">BCY86_01630</name>
</gene>
<reference evidence="2 3" key="1">
    <citation type="submission" date="2016-08" db="EMBL/GenBank/DDBJ databases">
        <title>Identification and validation of antigenic proteins from Pajaroellobacter abortibovis using de-novo genome sequence assembly and reverse vaccinology.</title>
        <authorList>
            <person name="Welly B.T."/>
            <person name="Miller M.R."/>
            <person name="Stott J.L."/>
            <person name="Blanchard M.T."/>
            <person name="Islas-Trejo A.D."/>
            <person name="O'Rourke S.M."/>
            <person name="Young A.E."/>
            <person name="Medrano J.F."/>
            <person name="Van Eenennaam A.L."/>
        </authorList>
    </citation>
    <scope>NUCLEOTIDE SEQUENCE [LARGE SCALE GENOMIC DNA]</scope>
    <source>
        <strain evidence="2 3">BTF92-0548A/99-0131</strain>
    </source>
</reference>
<keyword evidence="3" id="KW-1185">Reference proteome</keyword>
<feature type="region of interest" description="Disordered" evidence="1">
    <location>
        <begin position="375"/>
        <end position="394"/>
    </location>
</feature>
<dbReference type="InterPro" id="IPR049806">
    <property type="entry name" value="MasK-like_C"/>
</dbReference>
<organism evidence="2 3">
    <name type="scientific">Pajaroellobacter abortibovis</name>
    <dbReference type="NCBI Taxonomy" id="1882918"/>
    <lineage>
        <taxon>Bacteria</taxon>
        <taxon>Pseudomonadati</taxon>
        <taxon>Myxococcota</taxon>
        <taxon>Polyangia</taxon>
        <taxon>Polyangiales</taxon>
        <taxon>Polyangiaceae</taxon>
    </lineage>
</organism>
<dbReference type="AlphaFoldDB" id="A0A1L6MVG2"/>
<sequence>MHLAGPSRSSLHTRDTLDVSSSYRFFKTKPELSREATEVSEKTAIEILVAWGTHVLEVFELSPPRPFFLGSRSKKGEVCDYFCPTERWVGIARIPLIVVASGTSHVVIFQQAKGWVEASGGSRKTFREMIEGGTASPSSDWSGAYELPIAQGMKIHMEFEGGLIFEVRGVAPGRPIGTGLFPNFDPSAYFYSSLSFLFHAGLIAALAFLLPHREMEDAGESHHDQILLMQKLLTAAATREEKKPEPADQKQQAGDQSKTSKKSGSGVTSTRTPVVTGGGGGGGSSARQSAFKEATQFGMVGLLGSTGLGATMSGAASPWATGNIPVASSGQSSSMWGGGIGEATGGGLALSGAGQGGGGLGQGIGVGGIGTVGHGAGGGAGGGPGGKIGGSHQTRTPVLRQGETQVTGRLPPETIQRVVRRNFGRFRLCYEEGLRGNSSLQGRVVVKFVIDRAGNVVTTSDGGSEIHDPGVISCMLRAFSSLSFPKPEGGIVTVTYPISFSL</sequence>